<reference evidence="1" key="1">
    <citation type="submission" date="2019-11" db="EMBL/GenBank/DDBJ databases">
        <authorList>
            <person name="Liu Y."/>
            <person name="Hou J."/>
            <person name="Li T.-Q."/>
            <person name="Guan C.-H."/>
            <person name="Wu X."/>
            <person name="Wu H.-Z."/>
            <person name="Ling F."/>
            <person name="Zhang R."/>
            <person name="Shi X.-G."/>
            <person name="Ren J.-P."/>
            <person name="Chen E.-F."/>
            <person name="Sun J.-M."/>
        </authorList>
    </citation>
    <scope>NUCLEOTIDE SEQUENCE</scope>
    <source>
        <strain evidence="1">Adult_tree_wgs_1</strain>
        <tissue evidence="1">Leaves</tissue>
    </source>
</reference>
<proteinExistence type="predicted"/>
<accession>A0A834GMX1</accession>
<comment type="caution">
    <text evidence="1">The sequence shown here is derived from an EMBL/GenBank/DDBJ whole genome shotgun (WGS) entry which is preliminary data.</text>
</comment>
<dbReference type="AlphaFoldDB" id="A0A834GMX1"/>
<sequence length="141" mass="15782">MMIAKTIAGEVVGKSCLTMWRRTGCRISSRLSLEASLPRQHDQQMNAHFETFLWNQAIENKGALATNLSIVYSLIKVDIVPCLSANLLHAYKRADFDLDLTSAYEHLAGLDLGKIQAASHRQLRDTSIEQYDYNAITALIT</sequence>
<dbReference type="EMBL" id="WJXA01000008">
    <property type="protein sequence ID" value="KAF7135887.1"/>
    <property type="molecule type" value="Genomic_DNA"/>
</dbReference>
<keyword evidence="2" id="KW-1185">Reference proteome</keyword>
<dbReference type="Proteomes" id="UP000626092">
    <property type="component" value="Unassembled WGS sequence"/>
</dbReference>
<gene>
    <name evidence="1" type="ORF">RHSIM_Rhsim08G0089300</name>
</gene>
<organism evidence="1 2">
    <name type="scientific">Rhododendron simsii</name>
    <name type="common">Sims's rhododendron</name>
    <dbReference type="NCBI Taxonomy" id="118357"/>
    <lineage>
        <taxon>Eukaryota</taxon>
        <taxon>Viridiplantae</taxon>
        <taxon>Streptophyta</taxon>
        <taxon>Embryophyta</taxon>
        <taxon>Tracheophyta</taxon>
        <taxon>Spermatophyta</taxon>
        <taxon>Magnoliopsida</taxon>
        <taxon>eudicotyledons</taxon>
        <taxon>Gunneridae</taxon>
        <taxon>Pentapetalae</taxon>
        <taxon>asterids</taxon>
        <taxon>Ericales</taxon>
        <taxon>Ericaceae</taxon>
        <taxon>Ericoideae</taxon>
        <taxon>Rhodoreae</taxon>
        <taxon>Rhododendron</taxon>
    </lineage>
</organism>
<name>A0A834GMX1_RHOSS</name>
<evidence type="ECO:0000313" key="2">
    <source>
        <dbReference type="Proteomes" id="UP000626092"/>
    </source>
</evidence>
<protein>
    <submittedName>
        <fullName evidence="1">Uncharacterized protein</fullName>
    </submittedName>
</protein>
<evidence type="ECO:0000313" key="1">
    <source>
        <dbReference type="EMBL" id="KAF7135887.1"/>
    </source>
</evidence>